<keyword evidence="3" id="KW-1185">Reference proteome</keyword>
<accession>A0AA36GGI7</accession>
<evidence type="ECO:0000256" key="1">
    <source>
        <dbReference type="SAM" id="MobiDB-lite"/>
    </source>
</evidence>
<comment type="caution">
    <text evidence="2">The sequence shown here is derived from an EMBL/GenBank/DDBJ whole genome shotgun (WGS) entry which is preliminary data.</text>
</comment>
<evidence type="ECO:0000313" key="3">
    <source>
        <dbReference type="Proteomes" id="UP001176961"/>
    </source>
</evidence>
<proteinExistence type="predicted"/>
<name>A0AA36GGI7_CYLNA</name>
<feature type="region of interest" description="Disordered" evidence="1">
    <location>
        <begin position="186"/>
        <end position="216"/>
    </location>
</feature>
<dbReference type="AlphaFoldDB" id="A0AA36GGI7"/>
<organism evidence="2 3">
    <name type="scientific">Cylicocyclus nassatus</name>
    <name type="common">Nematode worm</name>
    <dbReference type="NCBI Taxonomy" id="53992"/>
    <lineage>
        <taxon>Eukaryota</taxon>
        <taxon>Metazoa</taxon>
        <taxon>Ecdysozoa</taxon>
        <taxon>Nematoda</taxon>
        <taxon>Chromadorea</taxon>
        <taxon>Rhabditida</taxon>
        <taxon>Rhabditina</taxon>
        <taxon>Rhabditomorpha</taxon>
        <taxon>Strongyloidea</taxon>
        <taxon>Strongylidae</taxon>
        <taxon>Cylicocyclus</taxon>
    </lineage>
</organism>
<evidence type="ECO:0000313" key="2">
    <source>
        <dbReference type="EMBL" id="CAJ0591399.1"/>
    </source>
</evidence>
<sequence>MDLLHHRVNLLRVSPISTRIFNQHPSLKLKKCLRMSHHHWRSRPESGIRHGARVAVIRERRLNRQRARQHTENLRRLEEQRINSVDSEEEVITSHHFDHSFMNDRLLGLGHDELFPGRVKDLKETEFFKSLGSTEKERCEYLKDLTRERREWRPIYFKCLQLALRDVRAYKYDTATKKWIKHNRQSKRSGADLEEGDAPPTRRKTDKNDYYEAETL</sequence>
<reference evidence="2" key="1">
    <citation type="submission" date="2023-07" db="EMBL/GenBank/DDBJ databases">
        <authorList>
            <consortium name="CYATHOMIX"/>
        </authorList>
    </citation>
    <scope>NUCLEOTIDE SEQUENCE</scope>
    <source>
        <strain evidence="2">N/A</strain>
    </source>
</reference>
<protein>
    <submittedName>
        <fullName evidence="2">Uncharacterized protein</fullName>
    </submittedName>
</protein>
<dbReference type="EMBL" id="CATQJL010000001">
    <property type="protein sequence ID" value="CAJ0591399.1"/>
    <property type="molecule type" value="Genomic_DNA"/>
</dbReference>
<gene>
    <name evidence="2" type="ORF">CYNAS_LOCUS3382</name>
</gene>
<dbReference type="Proteomes" id="UP001176961">
    <property type="component" value="Unassembled WGS sequence"/>
</dbReference>